<evidence type="ECO:0000259" key="1">
    <source>
        <dbReference type="Pfam" id="PF14200"/>
    </source>
</evidence>
<dbReference type="InterPro" id="IPR035992">
    <property type="entry name" value="Ricin_B-like_lectins"/>
</dbReference>
<gene>
    <name evidence="2" type="ORF">TWF694_006888</name>
</gene>
<dbReference type="InterPro" id="IPR000772">
    <property type="entry name" value="Ricin_B_lectin"/>
</dbReference>
<name>A0AAV9XN16_9PEZI</name>
<organism evidence="2 3">
    <name type="scientific">Orbilia ellipsospora</name>
    <dbReference type="NCBI Taxonomy" id="2528407"/>
    <lineage>
        <taxon>Eukaryota</taxon>
        <taxon>Fungi</taxon>
        <taxon>Dikarya</taxon>
        <taxon>Ascomycota</taxon>
        <taxon>Pezizomycotina</taxon>
        <taxon>Orbiliomycetes</taxon>
        <taxon>Orbiliales</taxon>
        <taxon>Orbiliaceae</taxon>
        <taxon>Orbilia</taxon>
    </lineage>
</organism>
<reference evidence="2 3" key="1">
    <citation type="submission" date="2019-10" db="EMBL/GenBank/DDBJ databases">
        <authorList>
            <person name="Palmer J.M."/>
        </authorList>
    </citation>
    <scope>NUCLEOTIDE SEQUENCE [LARGE SCALE GENOMIC DNA]</scope>
    <source>
        <strain evidence="2 3">TWF694</strain>
    </source>
</reference>
<evidence type="ECO:0000313" key="2">
    <source>
        <dbReference type="EMBL" id="KAK6542952.1"/>
    </source>
</evidence>
<accession>A0AAV9XN16</accession>
<protein>
    <recommendedName>
        <fullName evidence="1">Ricin B lectin domain-containing protein</fullName>
    </recommendedName>
</protein>
<dbReference type="AlphaFoldDB" id="A0AAV9XN16"/>
<comment type="caution">
    <text evidence="2">The sequence shown here is derived from an EMBL/GenBank/DDBJ whole genome shotgun (WGS) entry which is preliminary data.</text>
</comment>
<proteinExistence type="predicted"/>
<dbReference type="Gene3D" id="2.80.10.50">
    <property type="match status" value="1"/>
</dbReference>
<dbReference type="Pfam" id="PF14200">
    <property type="entry name" value="RicinB_lectin_2"/>
    <property type="match status" value="1"/>
</dbReference>
<keyword evidence="3" id="KW-1185">Reference proteome</keyword>
<sequence>MSLKTGTYKIVSAESGEVLTLPNTEVDNSPLTCCKSNGGNNQKWTLRQVDKLWNLRNYVNGSHPSTVALRTTSETPIIGSSVEFLWVIQPSEQDKSRYRISPAEPGAYTNITMMEGSEGKGASIQLFDPFTGPAKNQDWYFEQVED</sequence>
<evidence type="ECO:0000313" key="3">
    <source>
        <dbReference type="Proteomes" id="UP001365542"/>
    </source>
</evidence>
<dbReference type="EMBL" id="JAVHJO010000002">
    <property type="protein sequence ID" value="KAK6542952.1"/>
    <property type="molecule type" value="Genomic_DNA"/>
</dbReference>
<dbReference type="SUPFAM" id="SSF50370">
    <property type="entry name" value="Ricin B-like lectins"/>
    <property type="match status" value="1"/>
</dbReference>
<dbReference type="Proteomes" id="UP001365542">
    <property type="component" value="Unassembled WGS sequence"/>
</dbReference>
<feature type="domain" description="Ricin B lectin" evidence="1">
    <location>
        <begin position="4"/>
        <end position="76"/>
    </location>
</feature>